<dbReference type="OrthoDB" id="9805989at2"/>
<feature type="transmembrane region" description="Helical" evidence="1">
    <location>
        <begin position="12"/>
        <end position="32"/>
    </location>
</feature>
<reference evidence="2 4" key="1">
    <citation type="submission" date="2015-09" db="EMBL/GenBank/DDBJ databases">
        <authorList>
            <consortium name="Pathogen Informatics"/>
        </authorList>
    </citation>
    <scope>NUCLEOTIDE SEQUENCE [LARGE SCALE GENOMIC DNA]</scope>
    <source>
        <strain evidence="2 4">2789STDY5608891</strain>
    </source>
</reference>
<keyword evidence="1" id="KW-0812">Transmembrane</keyword>
<protein>
    <submittedName>
        <fullName evidence="3">DUF1538 domain-containing protein</fullName>
    </submittedName>
    <submittedName>
        <fullName evidence="2">Protein of uncharacterized function (DUF1538)</fullName>
    </submittedName>
</protein>
<feature type="transmembrane region" description="Helical" evidence="1">
    <location>
        <begin position="139"/>
        <end position="159"/>
    </location>
</feature>
<name>A0A173VH94_EUBRA</name>
<accession>A0A173VH94</accession>
<dbReference type="AlphaFoldDB" id="A0A173VH94"/>
<proteinExistence type="predicted"/>
<dbReference type="EMBL" id="WKRA01000027">
    <property type="protein sequence ID" value="MSD17052.1"/>
    <property type="molecule type" value="Genomic_DNA"/>
</dbReference>
<organism evidence="2 4">
    <name type="scientific">Eubacterium ramulus</name>
    <dbReference type="NCBI Taxonomy" id="39490"/>
    <lineage>
        <taxon>Bacteria</taxon>
        <taxon>Bacillati</taxon>
        <taxon>Bacillota</taxon>
        <taxon>Clostridia</taxon>
        <taxon>Eubacteriales</taxon>
        <taxon>Eubacteriaceae</taxon>
        <taxon>Eubacterium</taxon>
    </lineage>
</organism>
<keyword evidence="1" id="KW-1133">Transmembrane helix</keyword>
<feature type="transmembrane region" description="Helical" evidence="1">
    <location>
        <begin position="111"/>
        <end position="132"/>
    </location>
</feature>
<dbReference type="Pfam" id="PF07556">
    <property type="entry name" value="DUF1538"/>
    <property type="match status" value="2"/>
</dbReference>
<evidence type="ECO:0000313" key="4">
    <source>
        <dbReference type="Proteomes" id="UP000095492"/>
    </source>
</evidence>
<dbReference type="EMBL" id="CYYA01000032">
    <property type="protein sequence ID" value="CUN26772.1"/>
    <property type="molecule type" value="Genomic_DNA"/>
</dbReference>
<dbReference type="GeneID" id="42787235"/>
<reference evidence="3 5" key="2">
    <citation type="journal article" date="2019" name="Nat. Med.">
        <title>A library of human gut bacterial isolates paired with longitudinal multiomics data enables mechanistic microbiome research.</title>
        <authorList>
            <person name="Poyet M."/>
            <person name="Groussin M."/>
            <person name="Gibbons S.M."/>
            <person name="Avila-Pacheco J."/>
            <person name="Jiang X."/>
            <person name="Kearney S.M."/>
            <person name="Perrotta A.R."/>
            <person name="Berdy B."/>
            <person name="Zhao S."/>
            <person name="Lieberman T.D."/>
            <person name="Swanson P.K."/>
            <person name="Smith M."/>
            <person name="Roesemann S."/>
            <person name="Alexander J.E."/>
            <person name="Rich S.A."/>
            <person name="Livny J."/>
            <person name="Vlamakis H."/>
            <person name="Clish C."/>
            <person name="Bullock K."/>
            <person name="Deik A."/>
            <person name="Scott J."/>
            <person name="Pierce K.A."/>
            <person name="Xavier R.J."/>
            <person name="Alm E.J."/>
        </authorList>
    </citation>
    <scope>NUCLEOTIDE SEQUENCE [LARGE SCALE GENOMIC DNA]</scope>
    <source>
        <strain evidence="3 5">BIOML-A3</strain>
    </source>
</reference>
<feature type="transmembrane region" description="Helical" evidence="1">
    <location>
        <begin position="261"/>
        <end position="278"/>
    </location>
</feature>
<dbReference type="RefSeq" id="WP_021739857.1">
    <property type="nucleotide sequence ID" value="NZ_CABKSU010000087.1"/>
</dbReference>
<evidence type="ECO:0000313" key="2">
    <source>
        <dbReference type="EMBL" id="CUN26772.1"/>
    </source>
</evidence>
<feature type="transmembrane region" description="Helical" evidence="1">
    <location>
        <begin position="290"/>
        <end position="315"/>
    </location>
</feature>
<gene>
    <name evidence="2" type="ORF">ERS852448_02951</name>
    <name evidence="3" type="ORF">GKE72_13485</name>
</gene>
<feature type="transmembrane region" description="Helical" evidence="1">
    <location>
        <begin position="171"/>
        <end position="192"/>
    </location>
</feature>
<dbReference type="Proteomes" id="UP000431304">
    <property type="component" value="Unassembled WGS sequence"/>
</dbReference>
<feature type="transmembrane region" description="Helical" evidence="1">
    <location>
        <begin position="459"/>
        <end position="478"/>
    </location>
</feature>
<dbReference type="STRING" id="39490.ERS852448_02951"/>
<dbReference type="Proteomes" id="UP000095492">
    <property type="component" value="Unassembled WGS sequence"/>
</dbReference>
<feature type="transmembrane region" description="Helical" evidence="1">
    <location>
        <begin position="38"/>
        <end position="59"/>
    </location>
</feature>
<evidence type="ECO:0000313" key="3">
    <source>
        <dbReference type="EMBL" id="MSD17052.1"/>
    </source>
</evidence>
<feature type="transmembrane region" description="Helical" evidence="1">
    <location>
        <begin position="80"/>
        <end position="99"/>
    </location>
</feature>
<keyword evidence="1" id="KW-0472">Membrane</keyword>
<evidence type="ECO:0000313" key="5">
    <source>
        <dbReference type="Proteomes" id="UP000431304"/>
    </source>
</evidence>
<feature type="transmembrane region" description="Helical" evidence="1">
    <location>
        <begin position="376"/>
        <end position="397"/>
    </location>
</feature>
<sequence>MNLKLKEKIRESLSAVLPITGIVLMISIFLIPMELGTIVMFLTGAIMLIVGMGFFQLGAEMSMTPIGEGVGVQISKLKKLITVLLTGLIMGIIITISEPDLQILANQVPSVPNMVLIITVALGVGLFLALALVRIRYKISLSVLLIICYAALILTSFFVPKEFLAVAFDSGGVTTGPMTVPFIMAVGVGLASVRSDKNSADDSFGLVALSSIGPILAVLILGCFYKPTQAAYVLEDVETVVTTQDVARIFARGLPLYAREVLIALLPIIVVFFIFQMLTGRYHKWQIRRIMIGFIYTYIGLVLFLCGANVGFAPVGAYLGKQLAELSFNWILLPLGALIGYYIVKAEPAIQVLNHQVETVTNGAISVKMMDHCMSIGVAASVALAMLRVLTGVSIHWFVIPGYFIALVLSRFVPDIFIGIAFDSGGVASGPMTSTFLLPLSIGVCEALGGNLMTDAFGVVALVALTPLIAIQLMGLVYKLKTGKGTPTERAVIADDCDMIVDLEEDE</sequence>
<evidence type="ECO:0000256" key="1">
    <source>
        <dbReference type="SAM" id="Phobius"/>
    </source>
</evidence>
<dbReference type="InterPro" id="IPR011435">
    <property type="entry name" value="UmpAB"/>
</dbReference>
<feature type="transmembrane region" description="Helical" evidence="1">
    <location>
        <begin position="327"/>
        <end position="344"/>
    </location>
</feature>
<feature type="transmembrane region" description="Helical" evidence="1">
    <location>
        <begin position="204"/>
        <end position="225"/>
    </location>
</feature>